<sequence>MRRQPAPSAPLIMSISGVQPLQQAGISGPIAFPLWKKSGRCVEEGPAAIQSGTPCVDDLPRSRNTGVLMNGRSLRGSILSVSLIWMGFAASPASAQPTFKKPPRYEPTAQETGEIETRLATLTQAIAELPPGERAQRDAFADVAIYQKAAEWALRLNEFFAQKDVAATLKVIDRGLERARQLADGQRPWAKAPGSSIRGYFSKVDGSVQPFALIVPPDLDNGGTTADAKRLRLDVVLHGRGETLNEVNFIQAHDGKANPADTDVAANGAIVLHVFGRTNNAYRWAGETDVFEAIAAVKRHYSIDDRRIVLRGFSMGGAGAWHLGLHHPSFWSSVEAGAGFSETRNYAKLEAIPEYEAKALRIYDAVDYAANAFNVPIVGYGGEDDPQRQAAINIEEALKTLGYSFKTEGLLTRGDGIDFLRVVGAKMGHKVDPASAKILKAFHDDHATQGANLNPKQIRFVTSTLKYNQAAWLSIEQLEEHYRLASVEAELQGNLAVVSKIENVAVLGVERHAAESIRLGEQEFPLEGAVQGLLPSVYFQRDGDEWIQLDYDASRRLQENAERGKRRNLQGPIDDAFSGSFLCVRGTGKPWNPHVQKWADARLDQFADDWRRWMRGEVRIKNDTEVTPEDIETSHLVLFGDPGSNSLLSRVVNDLPLGWSRTEIELAGQYRADNHAPVLIALNPLNTHRYVVVNSGHTFGVKEFAGTNALLFPHLGDYAVIQTDGTTGVTKTSGYFDESWKLKAKGPAK</sequence>
<dbReference type="EMBL" id="CP003364">
    <property type="protein sequence ID" value="AGA25094.1"/>
    <property type="molecule type" value="Genomic_DNA"/>
</dbReference>
<evidence type="ECO:0000256" key="1">
    <source>
        <dbReference type="ARBA" id="ARBA00022729"/>
    </source>
</evidence>
<dbReference type="InterPro" id="IPR029058">
    <property type="entry name" value="AB_hydrolase_fold"/>
</dbReference>
<organism evidence="2 3">
    <name type="scientific">Singulisphaera acidiphila (strain ATCC BAA-1392 / DSM 18658 / VKM B-2454 / MOB10)</name>
    <dbReference type="NCBI Taxonomy" id="886293"/>
    <lineage>
        <taxon>Bacteria</taxon>
        <taxon>Pseudomonadati</taxon>
        <taxon>Planctomycetota</taxon>
        <taxon>Planctomycetia</taxon>
        <taxon>Isosphaerales</taxon>
        <taxon>Isosphaeraceae</taxon>
        <taxon>Singulisphaera</taxon>
    </lineage>
</organism>
<accession>L0D6Q8</accession>
<dbReference type="eggNOG" id="COG0627">
    <property type="taxonomic scope" value="Bacteria"/>
</dbReference>
<dbReference type="PANTHER" id="PTHR43037">
    <property type="entry name" value="UNNAMED PRODUCT-RELATED"/>
    <property type="match status" value="1"/>
</dbReference>
<dbReference type="KEGG" id="saci:Sinac_0682"/>
<dbReference type="PANTHER" id="PTHR43037:SF1">
    <property type="entry name" value="BLL1128 PROTEIN"/>
    <property type="match status" value="1"/>
</dbReference>
<dbReference type="Proteomes" id="UP000010798">
    <property type="component" value="Chromosome"/>
</dbReference>
<reference evidence="2 3" key="1">
    <citation type="submission" date="2012-02" db="EMBL/GenBank/DDBJ databases">
        <title>Complete sequence of chromosome of Singulisphaera acidiphila DSM 18658.</title>
        <authorList>
            <consortium name="US DOE Joint Genome Institute (JGI-PGF)"/>
            <person name="Lucas S."/>
            <person name="Copeland A."/>
            <person name="Lapidus A."/>
            <person name="Glavina del Rio T."/>
            <person name="Dalin E."/>
            <person name="Tice H."/>
            <person name="Bruce D."/>
            <person name="Goodwin L."/>
            <person name="Pitluck S."/>
            <person name="Peters L."/>
            <person name="Ovchinnikova G."/>
            <person name="Chertkov O."/>
            <person name="Kyrpides N."/>
            <person name="Mavromatis K."/>
            <person name="Ivanova N."/>
            <person name="Brettin T."/>
            <person name="Detter J.C."/>
            <person name="Han C."/>
            <person name="Larimer F."/>
            <person name="Land M."/>
            <person name="Hauser L."/>
            <person name="Markowitz V."/>
            <person name="Cheng J.-F."/>
            <person name="Hugenholtz P."/>
            <person name="Woyke T."/>
            <person name="Wu D."/>
            <person name="Tindall B."/>
            <person name="Pomrenke H."/>
            <person name="Brambilla E."/>
            <person name="Klenk H.-P."/>
            <person name="Eisen J.A."/>
        </authorList>
    </citation>
    <scope>NUCLEOTIDE SEQUENCE [LARGE SCALE GENOMIC DNA]</scope>
    <source>
        <strain evidence="3">ATCC BAA-1392 / DSM 18658 / VKM B-2454 / MOB10</strain>
    </source>
</reference>
<dbReference type="STRING" id="886293.Sinac_0682"/>
<name>L0D6Q8_SINAD</name>
<protein>
    <recommendedName>
        <fullName evidence="4">Peptidase S9 prolyl oligopeptidase catalytic domain-containing protein</fullName>
    </recommendedName>
</protein>
<dbReference type="Gene3D" id="3.40.50.1820">
    <property type="entry name" value="alpha/beta hydrolase"/>
    <property type="match status" value="1"/>
</dbReference>
<dbReference type="HOGENOM" id="CLU_398401_0_0_0"/>
<keyword evidence="3" id="KW-1185">Reference proteome</keyword>
<dbReference type="AlphaFoldDB" id="L0D6Q8"/>
<gene>
    <name evidence="2" type="ordered locus">Sinac_0682</name>
</gene>
<evidence type="ECO:0000313" key="3">
    <source>
        <dbReference type="Proteomes" id="UP000010798"/>
    </source>
</evidence>
<evidence type="ECO:0000313" key="2">
    <source>
        <dbReference type="EMBL" id="AGA25094.1"/>
    </source>
</evidence>
<proteinExistence type="predicted"/>
<keyword evidence="1" id="KW-0732">Signal</keyword>
<evidence type="ECO:0008006" key="4">
    <source>
        <dbReference type="Google" id="ProtNLM"/>
    </source>
</evidence>
<dbReference type="InterPro" id="IPR050955">
    <property type="entry name" value="Plant_Biomass_Hydrol_Est"/>
</dbReference>
<dbReference type="SUPFAM" id="SSF53474">
    <property type="entry name" value="alpha/beta-Hydrolases"/>
    <property type="match status" value="1"/>
</dbReference>